<feature type="region of interest" description="Disordered" evidence="1">
    <location>
        <begin position="115"/>
        <end position="147"/>
    </location>
</feature>
<feature type="compositionally biased region" description="Low complexity" evidence="1">
    <location>
        <begin position="55"/>
        <end position="66"/>
    </location>
</feature>
<dbReference type="Proteomes" id="UP000735302">
    <property type="component" value="Unassembled WGS sequence"/>
</dbReference>
<dbReference type="GO" id="GO:0042754">
    <property type="term" value="P:negative regulation of circadian rhythm"/>
    <property type="evidence" value="ECO:0007669"/>
    <property type="project" value="InterPro"/>
</dbReference>
<feature type="region of interest" description="Disordered" evidence="1">
    <location>
        <begin position="313"/>
        <end position="357"/>
    </location>
</feature>
<dbReference type="AlphaFoldDB" id="A0AAV4B907"/>
<name>A0AAV4B907_9GAST</name>
<feature type="region of interest" description="Disordered" evidence="1">
    <location>
        <begin position="443"/>
        <end position="468"/>
    </location>
</feature>
<dbReference type="GO" id="GO:0005634">
    <property type="term" value="C:nucleus"/>
    <property type="evidence" value="ECO:0007669"/>
    <property type="project" value="TreeGrafter"/>
</dbReference>
<feature type="compositionally biased region" description="Basic and acidic residues" evidence="1">
    <location>
        <begin position="444"/>
        <end position="465"/>
    </location>
</feature>
<evidence type="ECO:0000313" key="3">
    <source>
        <dbReference type="Proteomes" id="UP000735302"/>
    </source>
</evidence>
<gene>
    <name evidence="2" type="ORF">PoB_004357000</name>
</gene>
<comment type="caution">
    <text evidence="2">The sequence shown here is derived from an EMBL/GenBank/DDBJ whole genome shotgun (WGS) entry which is preliminary data.</text>
</comment>
<dbReference type="Pfam" id="PF15800">
    <property type="entry name" value="CiPC"/>
    <property type="match status" value="1"/>
</dbReference>
<feature type="region of interest" description="Disordered" evidence="1">
    <location>
        <begin position="567"/>
        <end position="594"/>
    </location>
</feature>
<sequence>MSAHIESLESQKAELENFLLDSKDCTESFKNTDALCSGRSPGAPHETKASNQMNSQAASPFQSPASNLSCPSPQFFSTLTSGPKSAPPCSSYAVVSPLSHSYLVTSTPDQFKRISKSVSPRQFHSDSESSYRVGRRKHGNLRSQCSSPGLLLGRANRTKSATGSCLNRNFRQSNAIQEDSLPLTANVVMGTQNNNGGDDPPLNLFSFQPMDINHNPMTACNNILTNQNQAAQNHFLSDVSLTSNQDQHSNFSAASSPVLSSSESHAANTVDGNAIHVLSYADRAPDFLKQQMALSSTMDTHNTSLPIYHSPVLSQQSPEEQKPLSLGVPHSPATHPISVDDDDLKNEDSISGSSPNNPIIILNGPSAETSQTTHLPFVQSYANLTPWTTRFVTNNTTSIPNPTKETMPLSLGITDNLLFSTTTKRTQSPQVYSFIQQSYSSLQEPKKGFEEPPKTPHKDSSKELPNKQMRFRRTADALHKSGLWEVAMKTGSLFRRNKELQKELNKFRTDALIFLKSVIKNPYNWKLIKNVLSNALSSSQASSKTSPLMSVVVSSAAAAAVASAQFDSAGSSDGSSSVCGSVSDKSNNASSNSSGAHLVENHFAATKHGFSCERVPMDVN</sequence>
<dbReference type="PANTHER" id="PTHR34648:SF1">
    <property type="entry name" value="CLOCK-INTERACTING PACEMAKER"/>
    <property type="match status" value="1"/>
</dbReference>
<evidence type="ECO:0000256" key="1">
    <source>
        <dbReference type="SAM" id="MobiDB-lite"/>
    </source>
</evidence>
<dbReference type="InterPro" id="IPR031602">
    <property type="entry name" value="CIPC"/>
</dbReference>
<feature type="region of interest" description="Disordered" evidence="1">
    <location>
        <begin position="31"/>
        <end position="66"/>
    </location>
</feature>
<dbReference type="PANTHER" id="PTHR34648">
    <property type="entry name" value="CLOCK-INTERACTING PACEMAKER"/>
    <property type="match status" value="1"/>
</dbReference>
<protein>
    <submittedName>
        <fullName evidence="2">Clock-interacting pacemaker</fullName>
    </submittedName>
</protein>
<accession>A0AAV4B907</accession>
<organism evidence="2 3">
    <name type="scientific">Plakobranchus ocellatus</name>
    <dbReference type="NCBI Taxonomy" id="259542"/>
    <lineage>
        <taxon>Eukaryota</taxon>
        <taxon>Metazoa</taxon>
        <taxon>Spiralia</taxon>
        <taxon>Lophotrochozoa</taxon>
        <taxon>Mollusca</taxon>
        <taxon>Gastropoda</taxon>
        <taxon>Heterobranchia</taxon>
        <taxon>Euthyneura</taxon>
        <taxon>Panpulmonata</taxon>
        <taxon>Sacoglossa</taxon>
        <taxon>Placobranchoidea</taxon>
        <taxon>Plakobranchidae</taxon>
        <taxon>Plakobranchus</taxon>
    </lineage>
</organism>
<proteinExistence type="predicted"/>
<keyword evidence="3" id="KW-1185">Reference proteome</keyword>
<dbReference type="EMBL" id="BLXT01004727">
    <property type="protein sequence ID" value="GFO17065.1"/>
    <property type="molecule type" value="Genomic_DNA"/>
</dbReference>
<evidence type="ECO:0000313" key="2">
    <source>
        <dbReference type="EMBL" id="GFO17065.1"/>
    </source>
</evidence>
<dbReference type="GO" id="GO:0045892">
    <property type="term" value="P:negative regulation of DNA-templated transcription"/>
    <property type="evidence" value="ECO:0007669"/>
    <property type="project" value="InterPro"/>
</dbReference>
<reference evidence="2 3" key="1">
    <citation type="journal article" date="2021" name="Elife">
        <title>Chloroplast acquisition without the gene transfer in kleptoplastic sea slugs, Plakobranchus ocellatus.</title>
        <authorList>
            <person name="Maeda T."/>
            <person name="Takahashi S."/>
            <person name="Yoshida T."/>
            <person name="Shimamura S."/>
            <person name="Takaki Y."/>
            <person name="Nagai Y."/>
            <person name="Toyoda A."/>
            <person name="Suzuki Y."/>
            <person name="Arimoto A."/>
            <person name="Ishii H."/>
            <person name="Satoh N."/>
            <person name="Nishiyama T."/>
            <person name="Hasebe M."/>
            <person name="Maruyama T."/>
            <person name="Minagawa J."/>
            <person name="Obokata J."/>
            <person name="Shigenobu S."/>
        </authorList>
    </citation>
    <scope>NUCLEOTIDE SEQUENCE [LARGE SCALE GENOMIC DNA]</scope>
</reference>